<dbReference type="PANTHER" id="PTHR12126">
    <property type="entry name" value="NADH-UBIQUINONE OXIDOREDUCTASE 39 KDA SUBUNIT-RELATED"/>
    <property type="match status" value="1"/>
</dbReference>
<evidence type="ECO:0000259" key="1">
    <source>
        <dbReference type="Pfam" id="PF13460"/>
    </source>
</evidence>
<organism evidence="2 3">
    <name type="scientific">Gordonia paraffinivorans</name>
    <dbReference type="NCBI Taxonomy" id="175628"/>
    <lineage>
        <taxon>Bacteria</taxon>
        <taxon>Bacillati</taxon>
        <taxon>Actinomycetota</taxon>
        <taxon>Actinomycetes</taxon>
        <taxon>Mycobacteriales</taxon>
        <taxon>Gordoniaceae</taxon>
        <taxon>Gordonia</taxon>
    </lineage>
</organism>
<proteinExistence type="predicted"/>
<comment type="caution">
    <text evidence="2">The sequence shown here is derived from an EMBL/GenBank/DDBJ whole genome shotgun (WGS) entry which is preliminary data.</text>
</comment>
<dbReference type="InterPro" id="IPR016040">
    <property type="entry name" value="NAD(P)-bd_dom"/>
</dbReference>
<dbReference type="AlphaFoldDB" id="A0ABD7V8A8"/>
<feature type="domain" description="NAD(P)-binding" evidence="1">
    <location>
        <begin position="7"/>
        <end position="178"/>
    </location>
</feature>
<evidence type="ECO:0000313" key="2">
    <source>
        <dbReference type="EMBL" id="VFA90286.1"/>
    </source>
</evidence>
<dbReference type="RefSeq" id="WP_131735186.1">
    <property type="nucleotide sequence ID" value="NZ_CAACYD010000007.1"/>
</dbReference>
<name>A0ABD7V8A8_9ACTN</name>
<reference evidence="2 3" key="1">
    <citation type="submission" date="2019-02" db="EMBL/GenBank/DDBJ databases">
        <authorList>
            <consortium name="Pathogen Informatics"/>
        </authorList>
    </citation>
    <scope>NUCLEOTIDE SEQUENCE [LARGE SCALE GENOMIC DNA]</scope>
    <source>
        <strain evidence="2 3">3012STDY6756503</strain>
    </source>
</reference>
<dbReference type="GeneID" id="60751841"/>
<dbReference type="InterPro" id="IPR051207">
    <property type="entry name" value="ComplexI_NDUFA9_subunit"/>
</dbReference>
<dbReference type="Gene3D" id="3.40.50.720">
    <property type="entry name" value="NAD(P)-binding Rossmann-like Domain"/>
    <property type="match status" value="1"/>
</dbReference>
<dbReference type="Proteomes" id="UP000360750">
    <property type="component" value="Unassembled WGS sequence"/>
</dbReference>
<protein>
    <submittedName>
        <fullName evidence="2">Short chain dehydrogenase</fullName>
    </submittedName>
</protein>
<gene>
    <name evidence="2" type="ORF">NCTC8139_03869</name>
</gene>
<accession>A0ABD7V8A8</accession>
<dbReference type="EMBL" id="CAACYD010000007">
    <property type="protein sequence ID" value="VFA90286.1"/>
    <property type="molecule type" value="Genomic_DNA"/>
</dbReference>
<evidence type="ECO:0000313" key="3">
    <source>
        <dbReference type="Proteomes" id="UP000360750"/>
    </source>
</evidence>
<dbReference type="PANTHER" id="PTHR12126:SF11">
    <property type="entry name" value="NADH DEHYDROGENASE [UBIQUINONE] 1 ALPHA SUBCOMPLEX SUBUNIT 9, MITOCHONDRIAL"/>
    <property type="match status" value="1"/>
</dbReference>
<dbReference type="Pfam" id="PF13460">
    <property type="entry name" value="NAD_binding_10"/>
    <property type="match status" value="1"/>
</dbReference>
<sequence length="258" mass="26767">MKIVVIGASGVLGSRVVEELSRRGHEVVGANRARGVDAYTGEGLAEVMSGADVVVDCLSLETLSAKKAIDFFRTTAANIARAATDAGVGHVVCVSIANADKPEVNAKFGYYQGKAAQEDAYRQALPPEVLTIVASTQWFELAEQMMGRMSLGPVAVAPKMWSRPAAAADVARVVADVATSADHDGRKVEVAGPDEMDLVDVAKAVASRRRSPRWVIGASVGGPAIRRGGLVPAHPDIVTTTALDDWLAAQAAAPAAGA</sequence>
<dbReference type="InterPro" id="IPR036291">
    <property type="entry name" value="NAD(P)-bd_dom_sf"/>
</dbReference>
<dbReference type="SUPFAM" id="SSF51735">
    <property type="entry name" value="NAD(P)-binding Rossmann-fold domains"/>
    <property type="match status" value="1"/>
</dbReference>